<dbReference type="PANTHER" id="PTHR14164">
    <property type="entry name" value="PERICENTRIOLAR MATERIAL 1-RELATED"/>
    <property type="match status" value="1"/>
</dbReference>
<dbReference type="GO" id="GO:0034451">
    <property type="term" value="C:centriolar satellite"/>
    <property type="evidence" value="ECO:0007669"/>
    <property type="project" value="TreeGrafter"/>
</dbReference>
<feature type="region of interest" description="Disordered" evidence="1">
    <location>
        <begin position="1"/>
        <end position="91"/>
    </location>
</feature>
<reference evidence="2" key="1">
    <citation type="submission" date="2025-08" db="UniProtKB">
        <authorList>
            <consortium name="Ensembl"/>
        </authorList>
    </citation>
    <scope>IDENTIFICATION</scope>
</reference>
<keyword evidence="3" id="KW-1185">Reference proteome</keyword>
<evidence type="ECO:0000256" key="1">
    <source>
        <dbReference type="SAM" id="MobiDB-lite"/>
    </source>
</evidence>
<feature type="compositionally biased region" description="Basic and acidic residues" evidence="1">
    <location>
        <begin position="43"/>
        <end position="61"/>
    </location>
</feature>
<protein>
    <submittedName>
        <fullName evidence="2">Pericentriolar material 1</fullName>
    </submittedName>
</protein>
<reference evidence="2" key="2">
    <citation type="submission" date="2025-09" db="UniProtKB">
        <authorList>
            <consortium name="Ensembl"/>
        </authorList>
    </citation>
    <scope>IDENTIFICATION</scope>
</reference>
<dbReference type="PANTHER" id="PTHR14164:SF12">
    <property type="entry name" value="PERICENTRIOLAR MATERIAL 1 PROTEIN"/>
    <property type="match status" value="1"/>
</dbReference>
<dbReference type="GO" id="GO:0034454">
    <property type="term" value="P:microtubule anchoring at centrosome"/>
    <property type="evidence" value="ECO:0007669"/>
    <property type="project" value="InterPro"/>
</dbReference>
<dbReference type="InterPro" id="IPR024138">
    <property type="entry name" value="Pericentriolar_Pcm1"/>
</dbReference>
<sequence length="177" mass="20005">MATGGGPFEDGMNDQDLPNWSSESVDDRLNNMDWCGQQKKANRSSEKNKKKFGVESDKRVTNDISPESSPGVGRRRTKTPHTFPHSRYMTQMSVPEQAELEKLKQRINFSDLDQRSIGSDSQGRATAANNKRQLSENRKPFNFLPMQINTNKSKDTTLTLLQVQKGKVTDLLRMTGN</sequence>
<dbReference type="AlphaFoldDB" id="A0A8C9B2L0"/>
<evidence type="ECO:0000313" key="2">
    <source>
        <dbReference type="Ensembl" id="ENSPSMP00000035701.1"/>
    </source>
</evidence>
<dbReference type="GO" id="GO:0071539">
    <property type="term" value="P:protein localization to centrosome"/>
    <property type="evidence" value="ECO:0007669"/>
    <property type="project" value="InterPro"/>
</dbReference>
<organism evidence="2 3">
    <name type="scientific">Prolemur simus</name>
    <name type="common">Greater bamboo lemur</name>
    <name type="synonym">Hapalemur simus</name>
    <dbReference type="NCBI Taxonomy" id="1328070"/>
    <lineage>
        <taxon>Eukaryota</taxon>
        <taxon>Metazoa</taxon>
        <taxon>Chordata</taxon>
        <taxon>Craniata</taxon>
        <taxon>Vertebrata</taxon>
        <taxon>Euteleostomi</taxon>
        <taxon>Mammalia</taxon>
        <taxon>Eutheria</taxon>
        <taxon>Euarchontoglires</taxon>
        <taxon>Primates</taxon>
        <taxon>Strepsirrhini</taxon>
        <taxon>Lemuriformes</taxon>
        <taxon>Lemuridae</taxon>
        <taxon>Prolemur</taxon>
    </lineage>
</organism>
<accession>A0A8C9B2L0</accession>
<feature type="region of interest" description="Disordered" evidence="1">
    <location>
        <begin position="106"/>
        <end position="140"/>
    </location>
</feature>
<dbReference type="Ensembl" id="ENSPSMT00000041131.1">
    <property type="protein sequence ID" value="ENSPSMP00000035701.1"/>
    <property type="gene ID" value="ENSPSMG00000024536.1"/>
</dbReference>
<dbReference type="GO" id="GO:0036064">
    <property type="term" value="C:ciliary basal body"/>
    <property type="evidence" value="ECO:0007669"/>
    <property type="project" value="TreeGrafter"/>
</dbReference>
<proteinExistence type="predicted"/>
<name>A0A8C9B2L0_PROSS</name>
<dbReference type="Proteomes" id="UP000694414">
    <property type="component" value="Unplaced"/>
</dbReference>
<evidence type="ECO:0000313" key="3">
    <source>
        <dbReference type="Proteomes" id="UP000694414"/>
    </source>
</evidence>
<feature type="compositionally biased region" description="Polar residues" evidence="1">
    <location>
        <begin position="116"/>
        <end position="132"/>
    </location>
</feature>
<gene>
    <name evidence="2" type="primary">PCM1</name>
</gene>
<dbReference type="GO" id="GO:1905515">
    <property type="term" value="P:non-motile cilium assembly"/>
    <property type="evidence" value="ECO:0007669"/>
    <property type="project" value="TreeGrafter"/>
</dbReference>
<dbReference type="GeneTree" id="ENSGT00390000006641"/>